<evidence type="ECO:0000313" key="2">
    <source>
        <dbReference type="Proteomes" id="UP000228934"/>
    </source>
</evidence>
<reference evidence="2" key="1">
    <citation type="journal article" date="2017" name="Nat. Commun.">
        <title>The North American bullfrog draft genome provides insight into hormonal regulation of long noncoding RNA.</title>
        <authorList>
            <person name="Hammond S.A."/>
            <person name="Warren R.L."/>
            <person name="Vandervalk B.P."/>
            <person name="Kucuk E."/>
            <person name="Khan H."/>
            <person name="Gibb E.A."/>
            <person name="Pandoh P."/>
            <person name="Kirk H."/>
            <person name="Zhao Y."/>
            <person name="Jones M."/>
            <person name="Mungall A.J."/>
            <person name="Coope R."/>
            <person name="Pleasance S."/>
            <person name="Moore R.A."/>
            <person name="Holt R.A."/>
            <person name="Round J.M."/>
            <person name="Ohora S."/>
            <person name="Walle B.V."/>
            <person name="Veldhoen N."/>
            <person name="Helbing C.C."/>
            <person name="Birol I."/>
        </authorList>
    </citation>
    <scope>NUCLEOTIDE SEQUENCE [LARGE SCALE GENOMIC DNA]</scope>
</reference>
<accession>A0A2G9QBS7</accession>
<proteinExistence type="predicted"/>
<dbReference type="Proteomes" id="UP000228934">
    <property type="component" value="Unassembled WGS sequence"/>
</dbReference>
<dbReference type="AlphaFoldDB" id="A0A2G9QBS7"/>
<name>A0A2G9QBS7_AQUCT</name>
<sequence length="52" mass="6314">MMWRTEGSRRPKFWQNSPVLVNWPMACSCLVRWIRQRMVKIQRILLSLLPVT</sequence>
<dbReference type="EMBL" id="KZ059960">
    <property type="protein sequence ID" value="PIO13062.1"/>
    <property type="molecule type" value="Genomic_DNA"/>
</dbReference>
<organism evidence="1 2">
    <name type="scientific">Aquarana catesbeiana</name>
    <name type="common">American bullfrog</name>
    <name type="synonym">Rana catesbeiana</name>
    <dbReference type="NCBI Taxonomy" id="8400"/>
    <lineage>
        <taxon>Eukaryota</taxon>
        <taxon>Metazoa</taxon>
        <taxon>Chordata</taxon>
        <taxon>Craniata</taxon>
        <taxon>Vertebrata</taxon>
        <taxon>Euteleostomi</taxon>
        <taxon>Amphibia</taxon>
        <taxon>Batrachia</taxon>
        <taxon>Anura</taxon>
        <taxon>Neobatrachia</taxon>
        <taxon>Ranoidea</taxon>
        <taxon>Ranidae</taxon>
        <taxon>Aquarana</taxon>
    </lineage>
</organism>
<dbReference type="PROSITE" id="PS51257">
    <property type="entry name" value="PROKAR_LIPOPROTEIN"/>
    <property type="match status" value="1"/>
</dbReference>
<keyword evidence="2" id="KW-1185">Reference proteome</keyword>
<evidence type="ECO:0000313" key="1">
    <source>
        <dbReference type="EMBL" id="PIO13062.1"/>
    </source>
</evidence>
<protein>
    <submittedName>
        <fullName evidence="1">Uncharacterized protein</fullName>
    </submittedName>
</protein>
<gene>
    <name evidence="1" type="ORF">AB205_0038050</name>
</gene>